<dbReference type="InterPro" id="IPR012885">
    <property type="entry name" value="F-box_Sdz-33"/>
</dbReference>
<evidence type="ECO:0000313" key="2">
    <source>
        <dbReference type="EMBL" id="PIC52925.1"/>
    </source>
</evidence>
<evidence type="ECO:0000259" key="1">
    <source>
        <dbReference type="Pfam" id="PF07735"/>
    </source>
</evidence>
<dbReference type="Proteomes" id="UP000230233">
    <property type="component" value="Chromosome I"/>
</dbReference>
<protein>
    <recommendedName>
        <fullName evidence="1">Sdz-33 F-box domain-containing protein</fullName>
    </recommendedName>
</protein>
<reference evidence="3" key="1">
    <citation type="submission" date="2017-10" db="EMBL/GenBank/DDBJ databases">
        <title>Rapid genome shrinkage in a self-fertile nematode reveals novel sperm competition proteins.</title>
        <authorList>
            <person name="Yin D."/>
            <person name="Schwarz E.M."/>
            <person name="Thomas C.G."/>
            <person name="Felde R.L."/>
            <person name="Korf I.F."/>
            <person name="Cutter A.D."/>
            <person name="Schartner C.M."/>
            <person name="Ralston E.J."/>
            <person name="Meyer B.J."/>
            <person name="Haag E.S."/>
        </authorList>
    </citation>
    <scope>NUCLEOTIDE SEQUENCE [LARGE SCALE GENOMIC DNA]</scope>
    <source>
        <strain evidence="3">JU1422</strain>
    </source>
</reference>
<organism evidence="2 3">
    <name type="scientific">Caenorhabditis nigoni</name>
    <dbReference type="NCBI Taxonomy" id="1611254"/>
    <lineage>
        <taxon>Eukaryota</taxon>
        <taxon>Metazoa</taxon>
        <taxon>Ecdysozoa</taxon>
        <taxon>Nematoda</taxon>
        <taxon>Chromadorea</taxon>
        <taxon>Rhabditida</taxon>
        <taxon>Rhabditina</taxon>
        <taxon>Rhabditomorpha</taxon>
        <taxon>Rhabditoidea</taxon>
        <taxon>Rhabditidae</taxon>
        <taxon>Peloderinae</taxon>
        <taxon>Caenorhabditis</taxon>
    </lineage>
</organism>
<dbReference type="AlphaFoldDB" id="A0A2G5VM81"/>
<dbReference type="SUPFAM" id="SSF52540">
    <property type="entry name" value="P-loop containing nucleoside triphosphate hydrolases"/>
    <property type="match status" value="2"/>
</dbReference>
<dbReference type="InterPro" id="IPR027417">
    <property type="entry name" value="P-loop_NTPase"/>
</dbReference>
<dbReference type="Pfam" id="PF07735">
    <property type="entry name" value="FBA_2"/>
    <property type="match status" value="3"/>
</dbReference>
<gene>
    <name evidence="2" type="primary">Cnig_chr_I.g2836</name>
    <name evidence="2" type="ORF">B9Z55_002836</name>
</gene>
<dbReference type="STRING" id="1611254.A0A2G5VM81"/>
<dbReference type="PANTHER" id="PTHR21503:SF8">
    <property type="entry name" value="F-BOX ASSOCIATED DOMAIN-CONTAINING PROTEIN-RELATED"/>
    <property type="match status" value="1"/>
</dbReference>
<dbReference type="EMBL" id="PDUG01000001">
    <property type="protein sequence ID" value="PIC52925.1"/>
    <property type="molecule type" value="Genomic_DNA"/>
</dbReference>
<name>A0A2G5VM81_9PELO</name>
<dbReference type="Gene3D" id="3.40.50.300">
    <property type="entry name" value="P-loop containing nucleotide triphosphate hydrolases"/>
    <property type="match status" value="1"/>
</dbReference>
<evidence type="ECO:0000313" key="3">
    <source>
        <dbReference type="Proteomes" id="UP000230233"/>
    </source>
</evidence>
<comment type="caution">
    <text evidence="2">The sequence shown here is derived from an EMBL/GenBank/DDBJ whole genome shotgun (WGS) entry which is preliminary data.</text>
</comment>
<accession>A0A2G5VM81</accession>
<proteinExistence type="predicted"/>
<feature type="domain" description="Sdz-33 F-box" evidence="1">
    <location>
        <begin position="121"/>
        <end position="176"/>
    </location>
</feature>
<feature type="domain" description="Sdz-33 F-box" evidence="1">
    <location>
        <begin position="569"/>
        <end position="624"/>
    </location>
</feature>
<feature type="domain" description="Sdz-33 F-box" evidence="1">
    <location>
        <begin position="825"/>
        <end position="880"/>
    </location>
</feature>
<keyword evidence="3" id="KW-1185">Reference proteome</keyword>
<dbReference type="OrthoDB" id="5903690at2759"/>
<sequence>MISFQSTSRLYILFFQSNLNGPNAFHVVCLKYNGIEDITQMTEHICEVFHSPICEMEIMEESLIEWIIKFQPIIQHVCIRENAITSVESLDRILKNLEVTERFRSDYNACFQYKEPIPSRCITIHNSYWLTLNSILNGNNSIIVLYDSKLTPTDINTVLKEWQSGLKLRNLEFMAIEVFTLLNINRYSDEVLNNLPNIVENNGRPMTVTIHDDDIYTLPQGPPVHNITRSDGMILSIFRHDDVIEDLSKVHLLSSPITLYFFLPVSILWSIIFGTAIEGWTAGGRVLEFQRLQPSIPIDTGVCIPYHTWWGDIKFDNVSFSYPTRPGHNVFENLTFSIPAGQIVALCGPSGEGKSTITHVGIFAITQLKIIQFSLLSKRSKTIAKSIRWNPIDIRWNPIDMHLNPINIRWNHFNIRWNPIDIRWSSQEICFKLSTDPGLEYIIHYEKKYKFIPIHCPWEYPHFQSTLNGPNALHFLYLKDNGIEDITQMMEHICEVFRSPIREMHIIEQSLIEWIIKFQPIIRHVRIHKDVILSVESLDRILKNLKVTERFRSDYHAHFQYKEPIPSRCIKIYNSHWFTLTSILSGNNSIIFLYDSKLTPTDINTILKEWQLGFKLRNLEFMAIEVFTLLNIHRYSDEVLNNLPNRVENNGRPMTVKIHDDNIWTLPQGPPVHNIIRSDGMILSIFRQDDVIAGLEWIIHYEKKKKFFPIHCPWKYPYYQSYLLGPNALHYLYLTDNGIEDITEMMEHICEVFRSPICEMHIFEESLIEWIIKFQPIIRHVCICMEVIPSVETLDRILTNLEVTESFWFPYNAYFQYKEPIPSRCITIDNSYWLTLPSILNGNNSIIFLHDSKLTPTDINTILKEWQLGFKLRNLEFMAIEVFTLLDIHRYSNEVLNNLPNIVENNGRPMTVQIEDDDIWTLPEGPPVHNIIRSDGMILSIFRHDDVIEDEKIRIFWELQVWSQQT</sequence>
<dbReference type="PANTHER" id="PTHR21503">
    <property type="entry name" value="F-BOX-CONTAINING HYPOTHETICAL PROTEIN C.ELEGANS"/>
    <property type="match status" value="1"/>
</dbReference>